<dbReference type="Gene3D" id="1.10.4060.10">
    <property type="entry name" value="BPP1347 like domain"/>
    <property type="match status" value="1"/>
</dbReference>
<dbReference type="Pfam" id="PF02190">
    <property type="entry name" value="LON_substr_bdg"/>
    <property type="match status" value="1"/>
</dbReference>
<name>A0A379Z6H8_9GAMM</name>
<dbReference type="GO" id="GO:0006508">
    <property type="term" value="P:proteolysis"/>
    <property type="evidence" value="ECO:0007669"/>
    <property type="project" value="UniProtKB-KW"/>
</dbReference>
<evidence type="ECO:0000313" key="1">
    <source>
        <dbReference type="EMBL" id="SUI56438.1"/>
    </source>
</evidence>
<proteinExistence type="predicted"/>
<dbReference type="GO" id="GO:0008233">
    <property type="term" value="F:peptidase activity"/>
    <property type="evidence" value="ECO:0007669"/>
    <property type="project" value="UniProtKB-KW"/>
</dbReference>
<dbReference type="Proteomes" id="UP000254069">
    <property type="component" value="Unassembled WGS sequence"/>
</dbReference>
<dbReference type="InterPro" id="IPR046336">
    <property type="entry name" value="Lon_prtase_N_sf"/>
</dbReference>
<organism evidence="1 2">
    <name type="scientific">Shewanella algae</name>
    <dbReference type="NCBI Taxonomy" id="38313"/>
    <lineage>
        <taxon>Bacteria</taxon>
        <taxon>Pseudomonadati</taxon>
        <taxon>Pseudomonadota</taxon>
        <taxon>Gammaproteobacteria</taxon>
        <taxon>Alteromonadales</taxon>
        <taxon>Shewanellaceae</taxon>
        <taxon>Shewanella</taxon>
    </lineage>
</organism>
<sequence length="195" mass="22284">MHTQEMALLTYDALLLPGGRLEIRILDPITLSMVADVLKGKYPLAFGMRNSVAMPPSFPIATRCELIDFNQLEDDSLSITLEGKQRVKVLSAKQEKDGRWLAEVMDCPNWAEEPIRGEFTLISAALEQFYEVNPDLRGLYSSEVHLDDAAWVSQRWLEVLPLYNKDKQLLLNQPDCHKTMDFVLKLIKSHVQQQL</sequence>
<accession>A0A379Z6H8</accession>
<dbReference type="AlphaFoldDB" id="A0A379Z6H8"/>
<dbReference type="EMBL" id="UGYO01000001">
    <property type="protein sequence ID" value="SUI56438.1"/>
    <property type="molecule type" value="Genomic_DNA"/>
</dbReference>
<dbReference type="KEGG" id="salg:BS332_09940"/>
<dbReference type="InterPro" id="IPR015947">
    <property type="entry name" value="PUA-like_sf"/>
</dbReference>
<dbReference type="SUPFAM" id="SSF88697">
    <property type="entry name" value="PUA domain-like"/>
    <property type="match status" value="1"/>
</dbReference>
<dbReference type="RefSeq" id="WP_025009287.1">
    <property type="nucleotide sequence ID" value="NZ_AP024609.1"/>
</dbReference>
<reference evidence="1 2" key="1">
    <citation type="submission" date="2018-06" db="EMBL/GenBank/DDBJ databases">
        <authorList>
            <consortium name="Pathogen Informatics"/>
            <person name="Doyle S."/>
        </authorList>
    </citation>
    <scope>NUCLEOTIDE SEQUENCE [LARGE SCALE GENOMIC DNA]</scope>
    <source>
        <strain evidence="1 2">NCTC10738</strain>
    </source>
</reference>
<keyword evidence="1" id="KW-0378">Hydrolase</keyword>
<keyword evidence="1" id="KW-0645">Protease</keyword>
<gene>
    <name evidence="1" type="ORF">NCTC10738_01130</name>
</gene>
<protein>
    <submittedName>
        <fullName evidence="1">Uncharacterized protein, similar to the N-terminal domain of Lon protease</fullName>
    </submittedName>
</protein>
<keyword evidence="2" id="KW-1185">Reference proteome</keyword>
<dbReference type="InterPro" id="IPR003111">
    <property type="entry name" value="Lon_prtase_N"/>
</dbReference>
<dbReference type="GeneID" id="99801788"/>
<accession>A0A3G4ULE7</accession>
<dbReference type="Gene3D" id="2.30.130.40">
    <property type="entry name" value="LON domain-like"/>
    <property type="match status" value="1"/>
</dbReference>
<evidence type="ECO:0000313" key="2">
    <source>
        <dbReference type="Proteomes" id="UP000254069"/>
    </source>
</evidence>